<dbReference type="GO" id="GO:0005524">
    <property type="term" value="F:ATP binding"/>
    <property type="evidence" value="ECO:0007669"/>
    <property type="project" value="UniProtKB-KW"/>
</dbReference>
<evidence type="ECO:0000256" key="6">
    <source>
        <dbReference type="ARBA" id="ARBA00022679"/>
    </source>
</evidence>
<gene>
    <name evidence="15" type="ORF">HB853_12220</name>
</gene>
<dbReference type="Proteomes" id="UP000522007">
    <property type="component" value="Unassembled WGS sequence"/>
</dbReference>
<dbReference type="EC" id="2.5.1.17" evidence="3"/>
<evidence type="ECO:0000256" key="1">
    <source>
        <dbReference type="ARBA" id="ARBA00005121"/>
    </source>
</evidence>
<dbReference type="EMBL" id="JAAROP010000016">
    <property type="protein sequence ID" value="MBC1323694.1"/>
    <property type="molecule type" value="Genomic_DNA"/>
</dbReference>
<sequence>MSIYTKTGDKGTTALFDGNRVKKYDDRVETYGSFDELNAEISVAEKFVTSSENKALLRNVERQLFYVCAELATENESALASKIIITEEDIKELEKVIDDYTAKLPKVDSFVLPGSSTAGAFLHSARTIARRGERLLVRFSEQTTVRKELLKFVNRLSDFLYILAREEDFRQMLDKATKLIVAKYLEQTGQEKSISTDLSFSFCEKLMHQVCIVSEEVGVPVTLAIVDAHGNPRFNYRMEHALLVSAELATKKAYSAVAMKTSTENLAEAVQPGAPLYQLETLTNGDIVTFGGGIPIYGKDGAIIGGMGISGGSVEEDIHIAKKALSMIEKG</sequence>
<feature type="domain" description="Cobalamin adenosyltransferase-like" evidence="14">
    <location>
        <begin position="3"/>
        <end position="165"/>
    </location>
</feature>
<evidence type="ECO:0000256" key="5">
    <source>
        <dbReference type="ARBA" id="ARBA00022573"/>
    </source>
</evidence>
<comment type="pathway">
    <text evidence="1">Cofactor biosynthesis; adenosylcobalamin biosynthesis; adenosylcobalamin from cob(II)yrinate a,c-diamide: step 2/7.</text>
</comment>
<dbReference type="PANTHER" id="PTHR12213:SF0">
    <property type="entry name" value="CORRINOID ADENOSYLTRANSFERASE MMAB"/>
    <property type="match status" value="1"/>
</dbReference>
<comment type="catalytic activity">
    <reaction evidence="13">
        <text>2 cob(II)alamin + reduced [electron-transfer flavoprotein] + 2 ATP = 2 adenosylcob(III)alamin + 2 triphosphate + oxidized [electron-transfer flavoprotein] + 3 H(+)</text>
        <dbReference type="Rhea" id="RHEA:28671"/>
        <dbReference type="Rhea" id="RHEA-COMP:10685"/>
        <dbReference type="Rhea" id="RHEA-COMP:10686"/>
        <dbReference type="ChEBI" id="CHEBI:15378"/>
        <dbReference type="ChEBI" id="CHEBI:16304"/>
        <dbReference type="ChEBI" id="CHEBI:18036"/>
        <dbReference type="ChEBI" id="CHEBI:18408"/>
        <dbReference type="ChEBI" id="CHEBI:30616"/>
        <dbReference type="ChEBI" id="CHEBI:57692"/>
        <dbReference type="ChEBI" id="CHEBI:58307"/>
        <dbReference type="EC" id="2.5.1.17"/>
    </reaction>
</comment>
<keyword evidence="5" id="KW-0169">Cobalamin biosynthesis</keyword>
<keyword evidence="6 15" id="KW-0808">Transferase</keyword>
<evidence type="ECO:0000313" key="16">
    <source>
        <dbReference type="Proteomes" id="UP000522007"/>
    </source>
</evidence>
<dbReference type="Gene3D" id="3.30.450.150">
    <property type="entry name" value="Haem-degrading domain"/>
    <property type="match status" value="1"/>
</dbReference>
<dbReference type="InterPro" id="IPR036451">
    <property type="entry name" value="CblAdoTrfase-like_sf"/>
</dbReference>
<dbReference type="OMA" id="QIFWFSA"/>
<evidence type="ECO:0000256" key="11">
    <source>
        <dbReference type="ARBA" id="ARBA00033354"/>
    </source>
</evidence>
<evidence type="ECO:0000256" key="2">
    <source>
        <dbReference type="ARBA" id="ARBA00007487"/>
    </source>
</evidence>
<evidence type="ECO:0000256" key="10">
    <source>
        <dbReference type="ARBA" id="ARBA00033334"/>
    </source>
</evidence>
<evidence type="ECO:0000256" key="13">
    <source>
        <dbReference type="ARBA" id="ARBA00048692"/>
    </source>
</evidence>
<dbReference type="PIRSF" id="PIRSF036411">
    <property type="entry name" value="ATR_PduO"/>
    <property type="match status" value="1"/>
</dbReference>
<evidence type="ECO:0000256" key="9">
    <source>
        <dbReference type="ARBA" id="ARBA00031529"/>
    </source>
</evidence>
<evidence type="ECO:0000256" key="7">
    <source>
        <dbReference type="ARBA" id="ARBA00022741"/>
    </source>
</evidence>
<evidence type="ECO:0000256" key="8">
    <source>
        <dbReference type="ARBA" id="ARBA00022840"/>
    </source>
</evidence>
<dbReference type="Pfam" id="PF03928">
    <property type="entry name" value="HbpS-like"/>
    <property type="match status" value="1"/>
</dbReference>
<reference evidence="15 16" key="1">
    <citation type="submission" date="2020-03" db="EMBL/GenBank/DDBJ databases">
        <title>Soil Listeria distribution.</title>
        <authorList>
            <person name="Liao J."/>
            <person name="Wiedmann M."/>
        </authorList>
    </citation>
    <scope>NUCLEOTIDE SEQUENCE [LARGE SCALE GENOMIC DNA]</scope>
    <source>
        <strain evidence="15 16">FSL L7-1829</strain>
    </source>
</reference>
<keyword evidence="7" id="KW-0547">Nucleotide-binding</keyword>
<comment type="catalytic activity">
    <reaction evidence="12">
        <text>2 cob(II)yrinate a,c diamide + reduced [electron-transfer flavoprotein] + 2 ATP = 2 adenosylcob(III)yrinate a,c-diamide + 2 triphosphate + oxidized [electron-transfer flavoprotein] + 3 H(+)</text>
        <dbReference type="Rhea" id="RHEA:11528"/>
        <dbReference type="Rhea" id="RHEA-COMP:10685"/>
        <dbReference type="Rhea" id="RHEA-COMP:10686"/>
        <dbReference type="ChEBI" id="CHEBI:15378"/>
        <dbReference type="ChEBI" id="CHEBI:18036"/>
        <dbReference type="ChEBI" id="CHEBI:30616"/>
        <dbReference type="ChEBI" id="CHEBI:57692"/>
        <dbReference type="ChEBI" id="CHEBI:58307"/>
        <dbReference type="ChEBI" id="CHEBI:58503"/>
        <dbReference type="ChEBI" id="CHEBI:58537"/>
        <dbReference type="EC" id="2.5.1.17"/>
    </reaction>
</comment>
<dbReference type="InterPro" id="IPR016030">
    <property type="entry name" value="CblAdoTrfase-like"/>
</dbReference>
<dbReference type="PANTHER" id="PTHR12213">
    <property type="entry name" value="CORRINOID ADENOSYLTRANSFERASE"/>
    <property type="match status" value="1"/>
</dbReference>
<dbReference type="RefSeq" id="WP_011701940.1">
    <property type="nucleotide sequence ID" value="NZ_CBCSAN010000001.1"/>
</dbReference>
<dbReference type="SUPFAM" id="SSF143744">
    <property type="entry name" value="GlcG-like"/>
    <property type="match status" value="1"/>
</dbReference>
<evidence type="ECO:0000259" key="14">
    <source>
        <dbReference type="Pfam" id="PF01923"/>
    </source>
</evidence>
<comment type="caution">
    <text evidence="15">The sequence shown here is derived from an EMBL/GenBank/DDBJ whole genome shotgun (WGS) entry which is preliminary data.</text>
</comment>
<evidence type="ECO:0000256" key="4">
    <source>
        <dbReference type="ARBA" id="ARBA00020963"/>
    </source>
</evidence>
<proteinExistence type="inferred from homology"/>
<keyword evidence="8" id="KW-0067">ATP-binding</keyword>
<dbReference type="GO" id="GO:0008817">
    <property type="term" value="F:corrinoid adenosyltransferase activity"/>
    <property type="evidence" value="ECO:0007669"/>
    <property type="project" value="UniProtKB-EC"/>
</dbReference>
<dbReference type="SUPFAM" id="SSF89028">
    <property type="entry name" value="Cobalamin adenosyltransferase-like"/>
    <property type="match status" value="1"/>
</dbReference>
<dbReference type="InterPro" id="IPR009221">
    <property type="entry name" value="PduO"/>
</dbReference>
<dbReference type="AlphaFoldDB" id="A0A7X0TB60"/>
<comment type="similarity">
    <text evidence="2">Belongs to the Cob(I)alamin adenosyltransferase family.</text>
</comment>
<dbReference type="InterPro" id="IPR038084">
    <property type="entry name" value="PduO/GlcC-like_sf"/>
</dbReference>
<accession>A0A7X0TB60</accession>
<protein>
    <recommendedName>
        <fullName evidence="4">Corrinoid adenosyltransferase</fullName>
        <ecNumber evidence="3">2.5.1.17</ecNumber>
    </recommendedName>
    <alternativeName>
        <fullName evidence="9">Cob(II)alamin adenosyltransferase</fullName>
    </alternativeName>
    <alternativeName>
        <fullName evidence="11">Cob(II)yrinic acid a,c-diamide adenosyltransferase</fullName>
    </alternativeName>
    <alternativeName>
        <fullName evidence="10">Cobinamide/cobalamin adenosyltransferase</fullName>
    </alternativeName>
</protein>
<evidence type="ECO:0000313" key="15">
    <source>
        <dbReference type="EMBL" id="MBC1323694.1"/>
    </source>
</evidence>
<dbReference type="GO" id="GO:0009236">
    <property type="term" value="P:cobalamin biosynthetic process"/>
    <property type="evidence" value="ECO:0007669"/>
    <property type="project" value="UniProtKB-KW"/>
</dbReference>
<dbReference type="Pfam" id="PF01923">
    <property type="entry name" value="Cob_adeno_trans"/>
    <property type="match status" value="1"/>
</dbReference>
<dbReference type="NCBIfam" id="TIGR00636">
    <property type="entry name" value="PduO_Nterm"/>
    <property type="match status" value="1"/>
</dbReference>
<evidence type="ECO:0000256" key="3">
    <source>
        <dbReference type="ARBA" id="ARBA00012454"/>
    </source>
</evidence>
<dbReference type="InterPro" id="IPR029499">
    <property type="entry name" value="PduO-typ"/>
</dbReference>
<evidence type="ECO:0000256" key="12">
    <source>
        <dbReference type="ARBA" id="ARBA00048555"/>
    </source>
</evidence>
<name>A0A7X0TB60_LISWE</name>
<dbReference type="GeneID" id="61189005"/>
<dbReference type="InterPro" id="IPR005624">
    <property type="entry name" value="PduO/GlcC-like"/>
</dbReference>
<organism evidence="15 16">
    <name type="scientific">Listeria welshimeri</name>
    <dbReference type="NCBI Taxonomy" id="1643"/>
    <lineage>
        <taxon>Bacteria</taxon>
        <taxon>Bacillati</taxon>
        <taxon>Bacillota</taxon>
        <taxon>Bacilli</taxon>
        <taxon>Bacillales</taxon>
        <taxon>Listeriaceae</taxon>
        <taxon>Listeria</taxon>
    </lineage>
</organism>
<dbReference type="Gene3D" id="1.20.1200.10">
    <property type="entry name" value="Cobalamin adenosyltransferase-like"/>
    <property type="match status" value="1"/>
</dbReference>